<proteinExistence type="predicted"/>
<dbReference type="EMBL" id="GAIX01013685">
    <property type="protein sequence ID" value="JAA78875.1"/>
    <property type="molecule type" value="Transcribed_RNA"/>
</dbReference>
<sequence>MPLVSQIGGQSRRVLYCMTFSRTNHLVRTWIDWYSFNFGNFNVFFVRCNSSCSYALGQHPPGTALQYP</sequence>
<reference evidence="1" key="2">
    <citation type="submission" date="2013-05" db="EMBL/GenBank/DDBJ databases">
        <authorList>
            <person name="Carter J.-M."/>
            <person name="Baker S.C."/>
            <person name="Pink R."/>
            <person name="Carter D.R.F."/>
            <person name="Collins A."/>
            <person name="Tomlin J."/>
            <person name="Gibbs M."/>
            <person name="Breuker C.J."/>
        </authorList>
    </citation>
    <scope>NUCLEOTIDE SEQUENCE</scope>
    <source>
        <tissue evidence="1">Ovary</tissue>
    </source>
</reference>
<organism evidence="1">
    <name type="scientific">Pararge aegeria</name>
    <name type="common">speckled wood butterfly</name>
    <dbReference type="NCBI Taxonomy" id="116150"/>
    <lineage>
        <taxon>Eukaryota</taxon>
        <taxon>Metazoa</taxon>
        <taxon>Ecdysozoa</taxon>
        <taxon>Arthropoda</taxon>
        <taxon>Hexapoda</taxon>
        <taxon>Insecta</taxon>
        <taxon>Pterygota</taxon>
        <taxon>Neoptera</taxon>
        <taxon>Endopterygota</taxon>
        <taxon>Lepidoptera</taxon>
        <taxon>Glossata</taxon>
        <taxon>Ditrysia</taxon>
        <taxon>Papilionoidea</taxon>
        <taxon>Nymphalidae</taxon>
        <taxon>Satyrinae</taxon>
        <taxon>Satyrini</taxon>
        <taxon>Parargina</taxon>
        <taxon>Pararge</taxon>
    </lineage>
</organism>
<evidence type="ECO:0000313" key="1">
    <source>
        <dbReference type="EMBL" id="JAA78875.1"/>
    </source>
</evidence>
<accession>S4NYX4</accession>
<protein>
    <submittedName>
        <fullName evidence="1">Uncharacterized protein</fullName>
    </submittedName>
</protein>
<dbReference type="AlphaFoldDB" id="S4NYX4"/>
<reference evidence="1" key="1">
    <citation type="journal article" date="2013" name="BMC Genomics">
        <title>Unscrambling butterfly oogenesis.</title>
        <authorList>
            <person name="Carter J.M."/>
            <person name="Baker S.C."/>
            <person name="Pink R."/>
            <person name="Carter D.R."/>
            <person name="Collins A."/>
            <person name="Tomlin J."/>
            <person name="Gibbs M."/>
            <person name="Breuker C.J."/>
        </authorList>
    </citation>
    <scope>NUCLEOTIDE SEQUENCE</scope>
    <source>
        <tissue evidence="1">Ovary</tissue>
    </source>
</reference>
<name>S4NYX4_9NEOP</name>